<evidence type="ECO:0000313" key="2">
    <source>
        <dbReference type="EMBL" id="MXU92733.1"/>
    </source>
</evidence>
<name>A0A6B0USL3_IXORI</name>
<dbReference type="AlphaFoldDB" id="A0A6B0USL3"/>
<sequence length="137" mass="15076">MGVSRILRLMSERVILLLISMSTSPRAEKAKAVTQVSARASAWRRSPEASAGVRAPSPTVRPCAMGLRTSTATRYRLPVVGTVLKEETCRDASTSSSWERWWRCPLLPPAWAPPLPCWVEGPAPGAEEQPSRQRPRA</sequence>
<evidence type="ECO:0000256" key="1">
    <source>
        <dbReference type="SAM" id="SignalP"/>
    </source>
</evidence>
<feature type="chain" id="PRO_5025340218" evidence="1">
    <location>
        <begin position="28"/>
        <end position="137"/>
    </location>
</feature>
<reference evidence="2" key="1">
    <citation type="submission" date="2019-12" db="EMBL/GenBank/DDBJ databases">
        <title>An insight into the sialome of adult female Ixodes ricinus ticks feeding for 6 days.</title>
        <authorList>
            <person name="Perner J."/>
            <person name="Ribeiro J.M.C."/>
        </authorList>
    </citation>
    <scope>NUCLEOTIDE SEQUENCE</scope>
    <source>
        <strain evidence="2">Semi-engorged</strain>
        <tissue evidence="2">Salivary glands</tissue>
    </source>
</reference>
<dbReference type="EMBL" id="GIFC01010650">
    <property type="protein sequence ID" value="MXU92733.1"/>
    <property type="molecule type" value="Transcribed_RNA"/>
</dbReference>
<accession>A0A6B0USL3</accession>
<proteinExistence type="predicted"/>
<protein>
    <submittedName>
        <fullName evidence="2">Putative secreted protein</fullName>
    </submittedName>
</protein>
<organism evidence="2">
    <name type="scientific">Ixodes ricinus</name>
    <name type="common">Common tick</name>
    <name type="synonym">Acarus ricinus</name>
    <dbReference type="NCBI Taxonomy" id="34613"/>
    <lineage>
        <taxon>Eukaryota</taxon>
        <taxon>Metazoa</taxon>
        <taxon>Ecdysozoa</taxon>
        <taxon>Arthropoda</taxon>
        <taxon>Chelicerata</taxon>
        <taxon>Arachnida</taxon>
        <taxon>Acari</taxon>
        <taxon>Parasitiformes</taxon>
        <taxon>Ixodida</taxon>
        <taxon>Ixodoidea</taxon>
        <taxon>Ixodidae</taxon>
        <taxon>Ixodinae</taxon>
        <taxon>Ixodes</taxon>
    </lineage>
</organism>
<feature type="signal peptide" evidence="1">
    <location>
        <begin position="1"/>
        <end position="27"/>
    </location>
</feature>
<keyword evidence="1" id="KW-0732">Signal</keyword>